<sequence length="583" mass="66542">MLPHTRTQLQLSTGSTPEDWQVAERLSNMPGRLPSFEETILSKELEMLRAFASPLLTLPLELIDRVLCNLDLRSLLKCKGVCKKLKERVEHAKSIQYIMELDICGQEMNPNNDWSVADSFKSLRQYQSAWEQLEGPSESTSPIVVPMKNGGLWELYGGVLAQSDEDGRFYFMRLPSTIRHIKQETWEIIPDIPDIRDFGMDPGQNLLVWITAPTPASPTLSLHLRTLRTAEKHPHARHDIICHDQCTHDGRWHYSIKIMQDYIGLWAFFRPWGDADPNLKRTNFLVWNWKEGQLELDISTPYTQSFTFASNRHVVLADRYDGPFQADGPEETEAYLTLIDFKAEGATQKSLDEVKNAIKLRYPTRAQGASYRDFDISSEPAPGWTPGKDDRTPFYVAKENRVFTVTITAEMEGGRDLAFYHFIPWSVFRGCLNRLDTSQRRELVWSEWAPAGTRLLRTSAPASSVWVCFTFGFRCIASVFLKGQGDQGFTFAAHIYDFNQLSLQREQIKGGGSADNCKTILETSKLKGQGTIWADIVETSLPFRRFTKPLLVRPWPSALPLMCTADHIVLVDMQKKEYSVFTV</sequence>
<dbReference type="InterPro" id="IPR001810">
    <property type="entry name" value="F-box_dom"/>
</dbReference>
<reference evidence="2 3" key="1">
    <citation type="journal article" date="2020" name="ISME J.">
        <title>Uncovering the hidden diversity of litter-decomposition mechanisms in mushroom-forming fungi.</title>
        <authorList>
            <person name="Floudas D."/>
            <person name="Bentzer J."/>
            <person name="Ahren D."/>
            <person name="Johansson T."/>
            <person name="Persson P."/>
            <person name="Tunlid A."/>
        </authorList>
    </citation>
    <scope>NUCLEOTIDE SEQUENCE [LARGE SCALE GENOMIC DNA]</scope>
    <source>
        <strain evidence="2 3">CBS 146.42</strain>
    </source>
</reference>
<evidence type="ECO:0000259" key="1">
    <source>
        <dbReference type="PROSITE" id="PS50181"/>
    </source>
</evidence>
<dbReference type="Gene3D" id="1.20.1280.50">
    <property type="match status" value="1"/>
</dbReference>
<evidence type="ECO:0000313" key="3">
    <source>
        <dbReference type="Proteomes" id="UP000559027"/>
    </source>
</evidence>
<dbReference type="Pfam" id="PF00646">
    <property type="entry name" value="F-box"/>
    <property type="match status" value="1"/>
</dbReference>
<organism evidence="2 3">
    <name type="scientific">Leucocoprinus leucothites</name>
    <dbReference type="NCBI Taxonomy" id="201217"/>
    <lineage>
        <taxon>Eukaryota</taxon>
        <taxon>Fungi</taxon>
        <taxon>Dikarya</taxon>
        <taxon>Basidiomycota</taxon>
        <taxon>Agaricomycotina</taxon>
        <taxon>Agaricomycetes</taxon>
        <taxon>Agaricomycetidae</taxon>
        <taxon>Agaricales</taxon>
        <taxon>Agaricineae</taxon>
        <taxon>Agaricaceae</taxon>
        <taxon>Leucocoprinus</taxon>
    </lineage>
</organism>
<dbReference type="AlphaFoldDB" id="A0A8H5G0D7"/>
<dbReference type="InterPro" id="IPR036047">
    <property type="entry name" value="F-box-like_dom_sf"/>
</dbReference>
<keyword evidence="3" id="KW-1185">Reference proteome</keyword>
<dbReference type="EMBL" id="JAACJO010000007">
    <property type="protein sequence ID" value="KAF5355886.1"/>
    <property type="molecule type" value="Genomic_DNA"/>
</dbReference>
<accession>A0A8H5G0D7</accession>
<dbReference type="OrthoDB" id="3174109at2759"/>
<dbReference type="Proteomes" id="UP000559027">
    <property type="component" value="Unassembled WGS sequence"/>
</dbReference>
<proteinExistence type="predicted"/>
<dbReference type="SUPFAM" id="SSF81383">
    <property type="entry name" value="F-box domain"/>
    <property type="match status" value="1"/>
</dbReference>
<comment type="caution">
    <text evidence="2">The sequence shown here is derived from an EMBL/GenBank/DDBJ whole genome shotgun (WGS) entry which is preliminary data.</text>
</comment>
<dbReference type="PROSITE" id="PS50181">
    <property type="entry name" value="FBOX"/>
    <property type="match status" value="1"/>
</dbReference>
<name>A0A8H5G0D7_9AGAR</name>
<gene>
    <name evidence="2" type="ORF">D9756_004103</name>
</gene>
<protein>
    <recommendedName>
        <fullName evidence="1">F-box domain-containing protein</fullName>
    </recommendedName>
</protein>
<feature type="domain" description="F-box" evidence="1">
    <location>
        <begin position="52"/>
        <end position="98"/>
    </location>
</feature>
<dbReference type="CDD" id="cd09917">
    <property type="entry name" value="F-box_SF"/>
    <property type="match status" value="1"/>
</dbReference>
<evidence type="ECO:0000313" key="2">
    <source>
        <dbReference type="EMBL" id="KAF5355886.1"/>
    </source>
</evidence>